<proteinExistence type="predicted"/>
<comment type="caution">
    <text evidence="1">The sequence shown here is derived from an EMBL/GenBank/DDBJ whole genome shotgun (WGS) entry which is preliminary data.</text>
</comment>
<evidence type="ECO:0000313" key="2">
    <source>
        <dbReference type="Proteomes" id="UP000287651"/>
    </source>
</evidence>
<evidence type="ECO:0000313" key="1">
    <source>
        <dbReference type="EMBL" id="RRT78414.1"/>
    </source>
</evidence>
<accession>A0A427AQA0</accession>
<protein>
    <submittedName>
        <fullName evidence="1">Uncharacterized protein</fullName>
    </submittedName>
</protein>
<reference evidence="1 2" key="1">
    <citation type="journal article" date="2014" name="Agronomy (Basel)">
        <title>A Draft Genome Sequence for Ensete ventricosum, the Drought-Tolerant Tree Against Hunger.</title>
        <authorList>
            <person name="Harrison J."/>
            <person name="Moore K.A."/>
            <person name="Paszkiewicz K."/>
            <person name="Jones T."/>
            <person name="Grant M."/>
            <person name="Ambacheew D."/>
            <person name="Muzemil S."/>
            <person name="Studholme D.J."/>
        </authorList>
    </citation>
    <scope>NUCLEOTIDE SEQUENCE [LARGE SCALE GENOMIC DNA]</scope>
</reference>
<dbReference type="SUPFAM" id="SSF52047">
    <property type="entry name" value="RNI-like"/>
    <property type="match status" value="1"/>
</dbReference>
<dbReference type="Gene3D" id="3.80.10.10">
    <property type="entry name" value="Ribonuclease Inhibitor"/>
    <property type="match status" value="1"/>
</dbReference>
<name>A0A427AQA0_ENSVE</name>
<dbReference type="Proteomes" id="UP000287651">
    <property type="component" value="Unassembled WGS sequence"/>
</dbReference>
<organism evidence="1 2">
    <name type="scientific">Ensete ventricosum</name>
    <name type="common">Abyssinian banana</name>
    <name type="synonym">Musa ensete</name>
    <dbReference type="NCBI Taxonomy" id="4639"/>
    <lineage>
        <taxon>Eukaryota</taxon>
        <taxon>Viridiplantae</taxon>
        <taxon>Streptophyta</taxon>
        <taxon>Embryophyta</taxon>
        <taxon>Tracheophyta</taxon>
        <taxon>Spermatophyta</taxon>
        <taxon>Magnoliopsida</taxon>
        <taxon>Liliopsida</taxon>
        <taxon>Zingiberales</taxon>
        <taxon>Musaceae</taxon>
        <taxon>Ensete</taxon>
    </lineage>
</organism>
<dbReference type="AlphaFoldDB" id="A0A427AQA0"/>
<dbReference type="InterPro" id="IPR032675">
    <property type="entry name" value="LRR_dom_sf"/>
</dbReference>
<dbReference type="EMBL" id="AMZH03001683">
    <property type="protein sequence ID" value="RRT78414.1"/>
    <property type="molecule type" value="Genomic_DNA"/>
</dbReference>
<gene>
    <name evidence="1" type="ORF">B296_00021123</name>
</gene>
<sequence>MNFGRNAVNCLKVSFISCRSYRINTSGSFWSSYYRPWDKLFPIFKPVSIDTISSIAGLTALASLNVSNSRITNAGLQHLKPLKNLRSLTLESCKVTATEIKKLQLAALPNLISVRPE</sequence>